<dbReference type="InterPro" id="IPR050710">
    <property type="entry name" value="Band7/mec-2_domain"/>
</dbReference>
<comment type="subcellular location">
    <subcellularLocation>
        <location evidence="1">Membrane</location>
        <topology evidence="1">Single-pass membrane protein</topology>
    </subcellularLocation>
</comment>
<evidence type="ECO:0000313" key="7">
    <source>
        <dbReference type="Proteomes" id="UP000006860"/>
    </source>
</evidence>
<dbReference type="PANTHER" id="PTHR43327">
    <property type="entry name" value="STOMATIN-LIKE PROTEIN 2, MITOCHONDRIAL"/>
    <property type="match status" value="1"/>
</dbReference>
<evidence type="ECO:0000313" key="6">
    <source>
        <dbReference type="EMBL" id="ADY60257.1"/>
    </source>
</evidence>
<feature type="compositionally biased region" description="Low complexity" evidence="3">
    <location>
        <begin position="521"/>
        <end position="534"/>
    </location>
</feature>
<keyword evidence="7" id="KW-1185">Reference proteome</keyword>
<dbReference type="GO" id="GO:0016020">
    <property type="term" value="C:membrane"/>
    <property type="evidence" value="ECO:0007669"/>
    <property type="project" value="UniProtKB-SubCell"/>
</dbReference>
<dbReference type="STRING" id="756272.Plabr_2657"/>
<evidence type="ECO:0000259" key="5">
    <source>
        <dbReference type="SMART" id="SM00244"/>
    </source>
</evidence>
<dbReference type="Gene3D" id="3.30.479.30">
    <property type="entry name" value="Band 7 domain"/>
    <property type="match status" value="1"/>
</dbReference>
<dbReference type="OrthoDB" id="9813949at2"/>
<dbReference type="Proteomes" id="UP000006860">
    <property type="component" value="Chromosome"/>
</dbReference>
<dbReference type="SUPFAM" id="SSF117892">
    <property type="entry name" value="Band 7/SPFH domain"/>
    <property type="match status" value="1"/>
</dbReference>
<feature type="domain" description="Band 7" evidence="5">
    <location>
        <begin position="182"/>
        <end position="358"/>
    </location>
</feature>
<sequence>MAGGYDSDVKDFKAMAYGVGGICLLIMAVSLFSWLALTFFRVDVPTAKMAILIKKTGEDLNNSQEVAPSEEYKGVQAKYLLEGKHWLDPYNWEWEVIDQQEVPHGKMGVLVSLTGDDLGYGEFLAHVKPGVDKLDGGVETKGIVPDVLREGRYPIHPYLFSLQIHDPIVVPAGYKGVLTNLAGPIPDDPNTLLVEKGMRGVQEEVLEPGTYYLNPYQYRVDLVDCRSQTLNLAENKDMGFPSKDGFWITLDGTIEFRVDPEKVAEVFVTYNDFENGSQIGEEITRKIIMPVARSYCRVEGSKTSGREFIAGDSRAEFETKFEDVIRAECEPLGIEVVQALIRNIQPPQQIAGPVRDRELAKQDQTKFRQQILQQQEEIATAIEREMVKRKQAIVKADQDVVKMTTEALREQEVAVTKANERLEVAKLKVQAAKDEAEAIRARGKAEADVITFNNEAEAAGWKQSVAAFSGDGNAFARYLLHQKLAPAYRNIMANTDNSPIMRIFETFAPDNSAAPSPPSTQPANTSAASTATTP</sequence>
<name>F0SRU1_RUBBR</name>
<dbReference type="PANTHER" id="PTHR43327:SF10">
    <property type="entry name" value="STOMATIN-LIKE PROTEIN 2, MITOCHONDRIAL"/>
    <property type="match status" value="1"/>
</dbReference>
<dbReference type="Pfam" id="PF01145">
    <property type="entry name" value="Band_7"/>
    <property type="match status" value="1"/>
</dbReference>
<dbReference type="eggNOG" id="COG0330">
    <property type="taxonomic scope" value="Bacteria"/>
</dbReference>
<dbReference type="InterPro" id="IPR001107">
    <property type="entry name" value="Band_7"/>
</dbReference>
<organism evidence="6 7">
    <name type="scientific">Rubinisphaera brasiliensis (strain ATCC 49424 / DSM 5305 / JCM 21570 / IAM 15109 / NBRC 103401 / IFAM 1448)</name>
    <name type="common">Planctomyces brasiliensis</name>
    <dbReference type="NCBI Taxonomy" id="756272"/>
    <lineage>
        <taxon>Bacteria</taxon>
        <taxon>Pseudomonadati</taxon>
        <taxon>Planctomycetota</taxon>
        <taxon>Planctomycetia</taxon>
        <taxon>Planctomycetales</taxon>
        <taxon>Planctomycetaceae</taxon>
        <taxon>Rubinisphaera</taxon>
    </lineage>
</organism>
<keyword evidence="4" id="KW-1133">Transmembrane helix</keyword>
<gene>
    <name evidence="6" type="ordered locus">Plabr_2657</name>
</gene>
<dbReference type="InterPro" id="IPR036013">
    <property type="entry name" value="Band_7/SPFH_dom_sf"/>
</dbReference>
<dbReference type="KEGG" id="pbs:Plabr_2657"/>
<feature type="region of interest" description="Disordered" evidence="3">
    <location>
        <begin position="509"/>
        <end position="534"/>
    </location>
</feature>
<dbReference type="EMBL" id="CP002546">
    <property type="protein sequence ID" value="ADY60257.1"/>
    <property type="molecule type" value="Genomic_DNA"/>
</dbReference>
<dbReference type="SMART" id="SM00244">
    <property type="entry name" value="PHB"/>
    <property type="match status" value="1"/>
</dbReference>
<feature type="transmembrane region" description="Helical" evidence="4">
    <location>
        <begin position="15"/>
        <end position="40"/>
    </location>
</feature>
<dbReference type="RefSeq" id="WP_013628981.1">
    <property type="nucleotide sequence ID" value="NC_015174.1"/>
</dbReference>
<evidence type="ECO:0000256" key="3">
    <source>
        <dbReference type="SAM" id="MobiDB-lite"/>
    </source>
</evidence>
<dbReference type="HOGENOM" id="CLU_473168_0_0_0"/>
<reference evidence="7" key="1">
    <citation type="submission" date="2011-02" db="EMBL/GenBank/DDBJ databases">
        <title>The complete genome of Planctomyces brasiliensis DSM 5305.</title>
        <authorList>
            <person name="Lucas S."/>
            <person name="Copeland A."/>
            <person name="Lapidus A."/>
            <person name="Bruce D."/>
            <person name="Goodwin L."/>
            <person name="Pitluck S."/>
            <person name="Kyrpides N."/>
            <person name="Mavromatis K."/>
            <person name="Pagani I."/>
            <person name="Ivanova N."/>
            <person name="Ovchinnikova G."/>
            <person name="Lu M."/>
            <person name="Detter J.C."/>
            <person name="Han C."/>
            <person name="Land M."/>
            <person name="Hauser L."/>
            <person name="Markowitz V."/>
            <person name="Cheng J.-F."/>
            <person name="Hugenholtz P."/>
            <person name="Woyke T."/>
            <person name="Wu D."/>
            <person name="Tindall B."/>
            <person name="Pomrenke H.G."/>
            <person name="Brambilla E."/>
            <person name="Klenk H.-P."/>
            <person name="Eisen J.A."/>
        </authorList>
    </citation>
    <scope>NUCLEOTIDE SEQUENCE [LARGE SCALE GENOMIC DNA]</scope>
    <source>
        <strain evidence="7">ATCC 49424 / DSM 5305 / JCM 21570 / NBRC 103401 / IFAM 1448</strain>
    </source>
</reference>
<evidence type="ECO:0000256" key="1">
    <source>
        <dbReference type="ARBA" id="ARBA00004167"/>
    </source>
</evidence>
<evidence type="ECO:0000256" key="4">
    <source>
        <dbReference type="SAM" id="Phobius"/>
    </source>
</evidence>
<feature type="coiled-coil region" evidence="2">
    <location>
        <begin position="408"/>
        <end position="442"/>
    </location>
</feature>
<dbReference type="AlphaFoldDB" id="F0SRU1"/>
<keyword evidence="4" id="KW-0472">Membrane</keyword>
<keyword evidence="4" id="KW-0812">Transmembrane</keyword>
<keyword evidence="2" id="KW-0175">Coiled coil</keyword>
<accession>F0SRU1</accession>
<evidence type="ECO:0000256" key="2">
    <source>
        <dbReference type="SAM" id="Coils"/>
    </source>
</evidence>
<proteinExistence type="predicted"/>
<protein>
    <submittedName>
        <fullName evidence="6">Band 7 protein</fullName>
    </submittedName>
</protein>